<organism evidence="1 2">
    <name type="scientific">Burkholderia thailandensis (strain ATCC 700388 / DSM 13276 / CCUG 48851 / CIP 106301 / E264)</name>
    <dbReference type="NCBI Taxonomy" id="271848"/>
    <lineage>
        <taxon>Bacteria</taxon>
        <taxon>Pseudomonadati</taxon>
        <taxon>Pseudomonadota</taxon>
        <taxon>Betaproteobacteria</taxon>
        <taxon>Burkholderiales</taxon>
        <taxon>Burkholderiaceae</taxon>
        <taxon>Burkholderia</taxon>
        <taxon>pseudomallei group</taxon>
    </lineage>
</organism>
<protein>
    <submittedName>
        <fullName evidence="1">Uncharacterized protein</fullName>
    </submittedName>
</protein>
<dbReference type="KEGG" id="bte:BTH_II1136"/>
<evidence type="ECO:0000313" key="1">
    <source>
        <dbReference type="EMBL" id="ABC35321.1"/>
    </source>
</evidence>
<name>Q2T666_BURTA</name>
<dbReference type="HOGENOM" id="CLU_198832_0_0_4"/>
<accession>Q2T666</accession>
<gene>
    <name evidence="1" type="ordered locus">BTH_II1136</name>
</gene>
<dbReference type="Proteomes" id="UP000001930">
    <property type="component" value="Chromosome II"/>
</dbReference>
<dbReference type="AlphaFoldDB" id="Q2T666"/>
<dbReference type="EMBL" id="CP000085">
    <property type="protein sequence ID" value="ABC35321.1"/>
    <property type="molecule type" value="Genomic_DNA"/>
</dbReference>
<keyword evidence="2" id="KW-1185">Reference proteome</keyword>
<reference evidence="1 2" key="1">
    <citation type="journal article" date="2005" name="BMC Genomics">
        <title>Bacterial genome adaptation to niches: divergence of the potential virulence genes in three Burkholderia species of different survival strategies.</title>
        <authorList>
            <person name="Kim H.S."/>
            <person name="Schell M.A."/>
            <person name="Yu Y."/>
            <person name="Ulrich R.L."/>
            <person name="Sarria S.H."/>
            <person name="Nierman W.C."/>
            <person name="DeShazer D."/>
        </authorList>
    </citation>
    <scope>NUCLEOTIDE SEQUENCE [LARGE SCALE GENOMIC DNA]</scope>
    <source>
        <strain evidence="2">ATCC 700388 / DSM 13276 / CCUG 48851 / CIP 106301 / E264</strain>
    </source>
</reference>
<evidence type="ECO:0000313" key="2">
    <source>
        <dbReference type="Proteomes" id="UP000001930"/>
    </source>
</evidence>
<proteinExistence type="predicted"/>
<sequence>MALLERSLDVVFILYEEIVMKVMTMEQAKVVNGGGPISSLGTLAAASGPLFTALGQFMPTLGGYLQDPKNFNSNGK</sequence>